<evidence type="ECO:0000259" key="4">
    <source>
        <dbReference type="SMART" id="SM00796"/>
    </source>
</evidence>
<evidence type="ECO:0000256" key="3">
    <source>
        <dbReference type="ARBA" id="ARBA00022840"/>
    </source>
</evidence>
<evidence type="ECO:0000256" key="2">
    <source>
        <dbReference type="ARBA" id="ARBA00022801"/>
    </source>
</evidence>
<dbReference type="PANTHER" id="PTHR34698:SF2">
    <property type="entry name" value="5-OXOPROLINASE SUBUNIT B"/>
    <property type="match status" value="1"/>
</dbReference>
<dbReference type="GO" id="GO:0016787">
    <property type="term" value="F:hydrolase activity"/>
    <property type="evidence" value="ECO:0007669"/>
    <property type="project" value="UniProtKB-KW"/>
</dbReference>
<reference evidence="5 6" key="1">
    <citation type="journal article" date="2018" name="J. Microbiol.">
        <title>Leifsonia flava sp. nov., a novel actinobacterium isolated from the rhizosphere of Aquilegia viridiflora.</title>
        <authorList>
            <person name="Cai Y."/>
            <person name="Tao W.Z."/>
            <person name="Ma Y.J."/>
            <person name="Cheng J."/>
            <person name="Zhang M.Y."/>
            <person name="Zhang Y.X."/>
        </authorList>
    </citation>
    <scope>NUCLEOTIDE SEQUENCE [LARGE SCALE GENOMIC DNA]</scope>
    <source>
        <strain evidence="5 6">SYP-B2174</strain>
    </source>
</reference>
<dbReference type="Gene3D" id="2.40.100.10">
    <property type="entry name" value="Cyclophilin-like"/>
    <property type="match status" value="1"/>
</dbReference>
<name>A0A4Y9R7U0_9MICO</name>
<protein>
    <submittedName>
        <fullName evidence="5">Allophanate hydrolase subunit 1</fullName>
    </submittedName>
</protein>
<dbReference type="InterPro" id="IPR003833">
    <property type="entry name" value="CT_C_D"/>
</dbReference>
<keyword evidence="2 5" id="KW-0378">Hydrolase</keyword>
<evidence type="ECO:0000313" key="5">
    <source>
        <dbReference type="EMBL" id="TFW00139.1"/>
    </source>
</evidence>
<dbReference type="AlphaFoldDB" id="A0A4Y9R7U0"/>
<feature type="domain" description="Carboxyltransferase" evidence="4">
    <location>
        <begin position="15"/>
        <end position="208"/>
    </location>
</feature>
<keyword evidence="1" id="KW-0547">Nucleotide-binding</keyword>
<evidence type="ECO:0000313" key="6">
    <source>
        <dbReference type="Proteomes" id="UP000298127"/>
    </source>
</evidence>
<dbReference type="Gene3D" id="3.30.1360.40">
    <property type="match status" value="1"/>
</dbReference>
<proteinExistence type="predicted"/>
<gene>
    <name evidence="5" type="ORF">E4M00_02820</name>
</gene>
<keyword evidence="6" id="KW-1185">Reference proteome</keyword>
<dbReference type="PANTHER" id="PTHR34698">
    <property type="entry name" value="5-OXOPROLINASE SUBUNIT B"/>
    <property type="match status" value="1"/>
</dbReference>
<dbReference type="GO" id="GO:0005524">
    <property type="term" value="F:ATP binding"/>
    <property type="evidence" value="ECO:0007669"/>
    <property type="project" value="UniProtKB-KW"/>
</dbReference>
<dbReference type="Pfam" id="PF02682">
    <property type="entry name" value="CT_C_D"/>
    <property type="match status" value="1"/>
</dbReference>
<sequence length="220" mass="23077">MSPADASTRVAPIVPRFLPMGDRALLIELDSLDAVLALHAALQHGRPSGVIDLVPAARTVLVTVDPAQLSLSEARRWVDRAAEAPPADVAVERTEPVVIPVRYDGPDLVSLAAVLGLQPAELVARHQAATWRVAFSGFAPGFGYLVSADWPHDVPRLASPRTRVPAGSVGLAGEFGGIYPRSSPGGWQLIGTTETVLWDTAAAPPALLVPGGTVRFEAVP</sequence>
<dbReference type="SUPFAM" id="SSF50891">
    <property type="entry name" value="Cyclophilin-like"/>
    <property type="match status" value="1"/>
</dbReference>
<dbReference type="EMBL" id="SPQZ01000001">
    <property type="protein sequence ID" value="TFW00139.1"/>
    <property type="molecule type" value="Genomic_DNA"/>
</dbReference>
<dbReference type="InterPro" id="IPR010016">
    <property type="entry name" value="PxpB"/>
</dbReference>
<comment type="caution">
    <text evidence="5">The sequence shown here is derived from an EMBL/GenBank/DDBJ whole genome shotgun (WGS) entry which is preliminary data.</text>
</comment>
<dbReference type="SUPFAM" id="SSF160467">
    <property type="entry name" value="PH0987 N-terminal domain-like"/>
    <property type="match status" value="1"/>
</dbReference>
<dbReference type="Proteomes" id="UP000298127">
    <property type="component" value="Unassembled WGS sequence"/>
</dbReference>
<keyword evidence="3" id="KW-0067">ATP-binding</keyword>
<dbReference type="InterPro" id="IPR029000">
    <property type="entry name" value="Cyclophilin-like_dom_sf"/>
</dbReference>
<evidence type="ECO:0000256" key="1">
    <source>
        <dbReference type="ARBA" id="ARBA00022741"/>
    </source>
</evidence>
<organism evidence="5 6">
    <name type="scientific">Orlajensenia leifsoniae</name>
    <dbReference type="NCBI Taxonomy" id="2561933"/>
    <lineage>
        <taxon>Bacteria</taxon>
        <taxon>Bacillati</taxon>
        <taxon>Actinomycetota</taxon>
        <taxon>Actinomycetes</taxon>
        <taxon>Micrococcales</taxon>
        <taxon>Microbacteriaceae</taxon>
        <taxon>Orlajensenia</taxon>
    </lineage>
</organism>
<accession>A0A4Y9R7U0</accession>
<dbReference type="SMART" id="SM00796">
    <property type="entry name" value="AHS1"/>
    <property type="match status" value="1"/>
</dbReference>